<dbReference type="AlphaFoldDB" id="A0A3N0XDX9"/>
<gene>
    <name evidence="1" type="ORF">DPX16_2533</name>
</gene>
<protein>
    <submittedName>
        <fullName evidence="1">Uncharacterized protein</fullName>
    </submittedName>
</protein>
<name>A0A3N0XDX9_ANAGA</name>
<comment type="caution">
    <text evidence="1">The sequence shown here is derived from an EMBL/GenBank/DDBJ whole genome shotgun (WGS) entry which is preliminary data.</text>
</comment>
<accession>A0A3N0XDX9</accession>
<sequence length="139" mass="13793">MDTIDRPGNAYTKSKYARAGTYRDDDQSEMSIPKAGAYAEAGVGQARAEYSAFEAEAKGPNASAGAEIGVAGVGAMARAELASASAKAGRVGVKLGLAVDTGLSAGVGGVEAKVLGTGFSIGEKNSVSVLGSEVSCVVM</sequence>
<organism evidence="1 2">
    <name type="scientific">Anabarilius grahami</name>
    <name type="common">Kanglang fish</name>
    <name type="synonym">Barilius grahami</name>
    <dbReference type="NCBI Taxonomy" id="495550"/>
    <lineage>
        <taxon>Eukaryota</taxon>
        <taxon>Metazoa</taxon>
        <taxon>Chordata</taxon>
        <taxon>Craniata</taxon>
        <taxon>Vertebrata</taxon>
        <taxon>Euteleostomi</taxon>
        <taxon>Actinopterygii</taxon>
        <taxon>Neopterygii</taxon>
        <taxon>Teleostei</taxon>
        <taxon>Ostariophysi</taxon>
        <taxon>Cypriniformes</taxon>
        <taxon>Xenocyprididae</taxon>
        <taxon>Xenocypridinae</taxon>
        <taxon>Xenocypridinae incertae sedis</taxon>
        <taxon>Anabarilius</taxon>
    </lineage>
</organism>
<evidence type="ECO:0000313" key="2">
    <source>
        <dbReference type="Proteomes" id="UP000281406"/>
    </source>
</evidence>
<keyword evidence="2" id="KW-1185">Reference proteome</keyword>
<dbReference type="EMBL" id="RJVU01079719">
    <property type="protein sequence ID" value="ROI15586.1"/>
    <property type="molecule type" value="Genomic_DNA"/>
</dbReference>
<reference evidence="1 2" key="1">
    <citation type="submission" date="2018-10" db="EMBL/GenBank/DDBJ databases">
        <title>Genome assembly for a Yunnan-Guizhou Plateau 3E fish, Anabarilius grahami (Regan), and its evolutionary and genetic applications.</title>
        <authorList>
            <person name="Jiang W."/>
        </authorList>
    </citation>
    <scope>NUCLEOTIDE SEQUENCE [LARGE SCALE GENOMIC DNA]</scope>
    <source>
        <strain evidence="1">AG-KIZ</strain>
        <tissue evidence="1">Muscle</tissue>
    </source>
</reference>
<dbReference type="OrthoDB" id="2333662at2759"/>
<dbReference type="Proteomes" id="UP000281406">
    <property type="component" value="Unassembled WGS sequence"/>
</dbReference>
<proteinExistence type="predicted"/>
<evidence type="ECO:0000313" key="1">
    <source>
        <dbReference type="EMBL" id="ROI15586.1"/>
    </source>
</evidence>